<evidence type="ECO:0000313" key="3">
    <source>
        <dbReference type="Proteomes" id="UP000298246"/>
    </source>
</evidence>
<keyword evidence="1" id="KW-0472">Membrane</keyword>
<keyword evidence="1" id="KW-0812">Transmembrane</keyword>
<sequence>MKAVMAIGVKSLLMLIPTILALCLLIRYFPGTGLGRIVAIPEIIFFNSLIAGFGTVLIGKYAARRRGLAMAAYFLVLLLTLAFTLAWYPQEIGPPVTVQLWRLLFE</sequence>
<evidence type="ECO:0000256" key="1">
    <source>
        <dbReference type="SAM" id="Phobius"/>
    </source>
</evidence>
<reference evidence="2 3" key="1">
    <citation type="submission" date="2017-03" db="EMBL/GenBank/DDBJ databases">
        <title>Isolation of Levoglucosan Utilizing Bacteria.</title>
        <authorList>
            <person name="Arya A.S."/>
        </authorList>
    </citation>
    <scope>NUCLEOTIDE SEQUENCE [LARGE SCALE GENOMIC DNA]</scope>
    <source>
        <strain evidence="2 3">MEC069</strain>
    </source>
</reference>
<gene>
    <name evidence="2" type="ORF">B5M42_14465</name>
</gene>
<feature type="transmembrane region" description="Helical" evidence="1">
    <location>
        <begin position="70"/>
        <end position="88"/>
    </location>
</feature>
<dbReference type="Proteomes" id="UP000298246">
    <property type="component" value="Unassembled WGS sequence"/>
</dbReference>
<proteinExistence type="predicted"/>
<keyword evidence="3" id="KW-1185">Reference proteome</keyword>
<protein>
    <submittedName>
        <fullName evidence="2">Uncharacterized protein</fullName>
    </submittedName>
</protein>
<accession>A0A4Y8PZW1</accession>
<dbReference type="RefSeq" id="WP_134754015.1">
    <property type="nucleotide sequence ID" value="NZ_MYFO02000009.1"/>
</dbReference>
<evidence type="ECO:0000313" key="2">
    <source>
        <dbReference type="EMBL" id="TFE86562.1"/>
    </source>
</evidence>
<feature type="transmembrane region" description="Helical" evidence="1">
    <location>
        <begin position="36"/>
        <end position="58"/>
    </location>
</feature>
<dbReference type="EMBL" id="MYFO01000018">
    <property type="protein sequence ID" value="TFE86562.1"/>
    <property type="molecule type" value="Genomic_DNA"/>
</dbReference>
<organism evidence="2 3">
    <name type="scientific">Paenibacillus athensensis</name>
    <dbReference type="NCBI Taxonomy" id="1967502"/>
    <lineage>
        <taxon>Bacteria</taxon>
        <taxon>Bacillati</taxon>
        <taxon>Bacillota</taxon>
        <taxon>Bacilli</taxon>
        <taxon>Bacillales</taxon>
        <taxon>Paenibacillaceae</taxon>
        <taxon>Paenibacillus</taxon>
    </lineage>
</organism>
<name>A0A4Y8PZW1_9BACL</name>
<feature type="transmembrane region" description="Helical" evidence="1">
    <location>
        <begin position="12"/>
        <end position="30"/>
    </location>
</feature>
<keyword evidence="1" id="KW-1133">Transmembrane helix</keyword>
<comment type="caution">
    <text evidence="2">The sequence shown here is derived from an EMBL/GenBank/DDBJ whole genome shotgun (WGS) entry which is preliminary data.</text>
</comment>
<dbReference type="AlphaFoldDB" id="A0A4Y8PZW1"/>
<dbReference type="OrthoDB" id="2852938at2"/>